<gene>
    <name evidence="3" type="ORF">SAMN02910265_02271</name>
</gene>
<evidence type="ECO:0000259" key="2">
    <source>
        <dbReference type="Pfam" id="PF02579"/>
    </source>
</evidence>
<dbReference type="GO" id="GO:0003677">
    <property type="term" value="F:DNA binding"/>
    <property type="evidence" value="ECO:0007669"/>
    <property type="project" value="UniProtKB-KW"/>
</dbReference>
<dbReference type="InterPro" id="IPR013324">
    <property type="entry name" value="RNA_pol_sigma_r3/r4-like"/>
</dbReference>
<dbReference type="SUPFAM" id="SSF53146">
    <property type="entry name" value="Nitrogenase accessory factor-like"/>
    <property type="match status" value="1"/>
</dbReference>
<dbReference type="Pfam" id="PF02001">
    <property type="entry name" value="DUF134"/>
    <property type="match status" value="1"/>
</dbReference>
<dbReference type="Proteomes" id="UP000183190">
    <property type="component" value="Unassembled WGS sequence"/>
</dbReference>
<dbReference type="PANTHER" id="PTHR37478:SF2">
    <property type="entry name" value="UPF0251 PROTEIN TK0562"/>
    <property type="match status" value="1"/>
</dbReference>
<reference evidence="3 4" key="1">
    <citation type="submission" date="2016-10" db="EMBL/GenBank/DDBJ databases">
        <authorList>
            <person name="de Groot N.N."/>
        </authorList>
    </citation>
    <scope>NUCLEOTIDE SEQUENCE [LARGE SCALE GENOMIC DNA]</scope>
    <source>
        <strain evidence="3 4">YAD2003</strain>
    </source>
</reference>
<name>A0A1H6KDP0_RUMFL</name>
<dbReference type="InterPro" id="IPR003731">
    <property type="entry name" value="Di-Nase_FeMo-co_biosynth"/>
</dbReference>
<dbReference type="InterPro" id="IPR036105">
    <property type="entry name" value="DiNase_FeMo-co_biosyn_sf"/>
</dbReference>
<dbReference type="Gene3D" id="3.30.420.130">
    <property type="entry name" value="Dinitrogenase iron-molybdenum cofactor biosynthesis domain"/>
    <property type="match status" value="1"/>
</dbReference>
<comment type="similarity">
    <text evidence="1">Belongs to the UPF0251 family.</text>
</comment>
<feature type="domain" description="Dinitrogenase iron-molybdenum cofactor biosynthesis" evidence="2">
    <location>
        <begin position="118"/>
        <end position="205"/>
    </location>
</feature>
<dbReference type="CDD" id="cd00851">
    <property type="entry name" value="MTH1175"/>
    <property type="match status" value="1"/>
</dbReference>
<accession>A0A1H6KDP0</accession>
<evidence type="ECO:0000313" key="4">
    <source>
        <dbReference type="Proteomes" id="UP000183190"/>
    </source>
</evidence>
<dbReference type="Pfam" id="PF02579">
    <property type="entry name" value="Nitro_FeMo-Co"/>
    <property type="match status" value="1"/>
</dbReference>
<evidence type="ECO:0000256" key="1">
    <source>
        <dbReference type="ARBA" id="ARBA00009350"/>
    </source>
</evidence>
<dbReference type="SUPFAM" id="SSF88659">
    <property type="entry name" value="Sigma3 and sigma4 domains of RNA polymerase sigma factors"/>
    <property type="match status" value="1"/>
</dbReference>
<dbReference type="RefSeq" id="WP_074717428.1">
    <property type="nucleotide sequence ID" value="NZ_FNWV01000008.1"/>
</dbReference>
<dbReference type="AlphaFoldDB" id="A0A1H6KDP0"/>
<dbReference type="EMBL" id="FNWV01000008">
    <property type="protein sequence ID" value="SEH71632.1"/>
    <property type="molecule type" value="Genomic_DNA"/>
</dbReference>
<keyword evidence="3" id="KW-0238">DNA-binding</keyword>
<protein>
    <submittedName>
        <fullName evidence="3">Predicted DNA-binding protein, UPF0251 family</fullName>
    </submittedName>
</protein>
<dbReference type="PANTHER" id="PTHR37478">
    <property type="match status" value="1"/>
</dbReference>
<organism evidence="3 4">
    <name type="scientific">Ruminococcus flavefaciens</name>
    <dbReference type="NCBI Taxonomy" id="1265"/>
    <lineage>
        <taxon>Bacteria</taxon>
        <taxon>Bacillati</taxon>
        <taxon>Bacillota</taxon>
        <taxon>Clostridia</taxon>
        <taxon>Eubacteriales</taxon>
        <taxon>Oscillospiraceae</taxon>
        <taxon>Ruminococcus</taxon>
    </lineage>
</organism>
<dbReference type="OrthoDB" id="280278at2"/>
<sequence length="243" mass="26419">MPRPQKSRRICCYPDYWSFAPDQDTANDTVVMSLDEFETIRLIDYQSKTQEQCAQEMNVARTTVTAIYDTARKKLAQALVEGRRIIISGGNYTLDNTISEEIARKGSSIMRIAVTYENGQIFQHFGRTEQFKLYDVADGKIINEQIVGTMGAGHGALAGFLKNAQADVLICGGIGGGAQMAMQEAGIALYGGNMGSADEAVKAFLAQTLVQNENPTCDHHDHEHGEGHSCGDHGCGTHSCGNH</sequence>
<dbReference type="InterPro" id="IPR002852">
    <property type="entry name" value="UPF0251"/>
</dbReference>
<evidence type="ECO:0000313" key="3">
    <source>
        <dbReference type="EMBL" id="SEH71632.1"/>
    </source>
</evidence>
<dbReference type="InterPro" id="IPR033913">
    <property type="entry name" value="MTH1175_dom"/>
</dbReference>
<proteinExistence type="inferred from homology"/>